<dbReference type="EMBL" id="JAQIZT010000004">
    <property type="protein sequence ID" value="KAJ6999582.1"/>
    <property type="molecule type" value="Genomic_DNA"/>
</dbReference>
<dbReference type="AlphaFoldDB" id="A0AAD6QZV0"/>
<keyword evidence="2" id="KW-1185">Reference proteome</keyword>
<name>A0AAD6QZV0_9ROSI</name>
<protein>
    <submittedName>
        <fullName evidence="1">Uncharacterized protein</fullName>
    </submittedName>
</protein>
<organism evidence="1 2">
    <name type="scientific">Populus alba x Populus x berolinensis</name>
    <dbReference type="NCBI Taxonomy" id="444605"/>
    <lineage>
        <taxon>Eukaryota</taxon>
        <taxon>Viridiplantae</taxon>
        <taxon>Streptophyta</taxon>
        <taxon>Embryophyta</taxon>
        <taxon>Tracheophyta</taxon>
        <taxon>Spermatophyta</taxon>
        <taxon>Magnoliopsida</taxon>
        <taxon>eudicotyledons</taxon>
        <taxon>Gunneridae</taxon>
        <taxon>Pentapetalae</taxon>
        <taxon>rosids</taxon>
        <taxon>fabids</taxon>
        <taxon>Malpighiales</taxon>
        <taxon>Salicaceae</taxon>
        <taxon>Saliceae</taxon>
        <taxon>Populus</taxon>
    </lineage>
</organism>
<proteinExistence type="predicted"/>
<comment type="caution">
    <text evidence="1">The sequence shown here is derived from an EMBL/GenBank/DDBJ whole genome shotgun (WGS) entry which is preliminary data.</text>
</comment>
<reference evidence="1 2" key="1">
    <citation type="journal article" date="2023" name="Mol. Ecol. Resour.">
        <title>Chromosome-level genome assembly of a triploid poplar Populus alba 'Berolinensis'.</title>
        <authorList>
            <person name="Chen S."/>
            <person name="Yu Y."/>
            <person name="Wang X."/>
            <person name="Wang S."/>
            <person name="Zhang T."/>
            <person name="Zhou Y."/>
            <person name="He R."/>
            <person name="Meng N."/>
            <person name="Wang Y."/>
            <person name="Liu W."/>
            <person name="Liu Z."/>
            <person name="Liu J."/>
            <person name="Guo Q."/>
            <person name="Huang H."/>
            <person name="Sederoff R.R."/>
            <person name="Wang G."/>
            <person name="Qu G."/>
            <person name="Chen S."/>
        </authorList>
    </citation>
    <scope>NUCLEOTIDE SEQUENCE [LARGE SCALE GENOMIC DNA]</scope>
    <source>
        <strain evidence="1">SC-2020</strain>
    </source>
</reference>
<gene>
    <name evidence="1" type="ORF">NC653_010336</name>
</gene>
<accession>A0AAD6QZV0</accession>
<dbReference type="Proteomes" id="UP001164929">
    <property type="component" value="Chromosome 4"/>
</dbReference>
<sequence>MRYGYCIVLSPSWIHHESVIVMEYSECSKELRFSMLFNSSTLSEYPVYSMSNIMLQVYTTVISSLWNMVHDVAGFNQGNYQSVLCFPIERVSVAKKKRTLLGSRTQEGDARLKLFLLMHLPSGVPLMLPVVIHFHQLPNNKCTCLQQWWVTNKMDDALLSRPPNLHQLNLNLSCSPYQSRFGNTLKKIHLSLKNRDNSIYSFSKNLSENGDMYTIIMTAQPTWTWPPHKIIRACNAKLIPLGEAEATIASLSQR</sequence>
<evidence type="ECO:0000313" key="1">
    <source>
        <dbReference type="EMBL" id="KAJ6999582.1"/>
    </source>
</evidence>
<evidence type="ECO:0000313" key="2">
    <source>
        <dbReference type="Proteomes" id="UP001164929"/>
    </source>
</evidence>